<proteinExistence type="predicted"/>
<dbReference type="InterPro" id="IPR024467">
    <property type="entry name" value="Xre/MbcA/ParS-like_toxin-bd"/>
</dbReference>
<dbReference type="AlphaFoldDB" id="A0A165T3I7"/>
<dbReference type="EMBL" id="LMCB01000152">
    <property type="protein sequence ID" value="KZL05377.1"/>
    <property type="molecule type" value="Genomic_DNA"/>
</dbReference>
<dbReference type="InterPro" id="IPR046847">
    <property type="entry name" value="Xre-like_HTH"/>
</dbReference>
<dbReference type="Pfam" id="PF20432">
    <property type="entry name" value="Xre-like-HTH"/>
    <property type="match status" value="1"/>
</dbReference>
<name>A0A165T3I7_9HYPH</name>
<keyword evidence="4" id="KW-1185">Reference proteome</keyword>
<organism evidence="3 4">
    <name type="scientific">Pseudovibrio axinellae</name>
    <dbReference type="NCBI Taxonomy" id="989403"/>
    <lineage>
        <taxon>Bacteria</taxon>
        <taxon>Pseudomonadati</taxon>
        <taxon>Pseudomonadota</taxon>
        <taxon>Alphaproteobacteria</taxon>
        <taxon>Hyphomicrobiales</taxon>
        <taxon>Stappiaceae</taxon>
        <taxon>Pseudovibrio</taxon>
    </lineage>
</organism>
<dbReference type="Proteomes" id="UP000076577">
    <property type="component" value="Unassembled WGS sequence"/>
</dbReference>
<evidence type="ECO:0000313" key="3">
    <source>
        <dbReference type="EMBL" id="KZL05377.1"/>
    </source>
</evidence>
<protein>
    <submittedName>
        <fullName evidence="3">Uncharacterized protein</fullName>
    </submittedName>
</protein>
<sequence length="137" mass="15770">MPILRKIEQPNAPEGPTFTEAEVQAMQRAVINLFDRWQLTDEQASTLLGDIATRTYQRWKVKQYGRVSVDLAARLSNLLGVHKALRLLFTDANRGYGWIKRPNKDFGGETALQIMLHGQLTDLMRVRRYLDAQRGSW</sequence>
<comment type="caution">
    <text evidence="3">The sequence shown here is derived from an EMBL/GenBank/DDBJ whole genome shotgun (WGS) entry which is preliminary data.</text>
</comment>
<gene>
    <name evidence="3" type="ORF">PsAD2_04302</name>
</gene>
<evidence type="ECO:0000313" key="4">
    <source>
        <dbReference type="Proteomes" id="UP000076577"/>
    </source>
</evidence>
<dbReference type="GO" id="GO:0003677">
    <property type="term" value="F:DNA binding"/>
    <property type="evidence" value="ECO:0007669"/>
    <property type="project" value="InterPro"/>
</dbReference>
<evidence type="ECO:0000259" key="2">
    <source>
        <dbReference type="Pfam" id="PF20432"/>
    </source>
</evidence>
<dbReference type="PATRIC" id="fig|989403.3.peg.4715"/>
<feature type="domain" description="Antitoxin Xre-like helix-turn-helix" evidence="2">
    <location>
        <begin position="27"/>
        <end position="80"/>
    </location>
</feature>
<dbReference type="Pfam" id="PF09722">
    <property type="entry name" value="Xre_MbcA_ParS_C"/>
    <property type="match status" value="1"/>
</dbReference>
<accession>A0A165T3I7</accession>
<dbReference type="STRING" id="989403.SAMN05421798_10922"/>
<reference evidence="3 4" key="1">
    <citation type="journal article" date="2016" name="Front. Microbiol.">
        <title>Comparative Genomic Analysis Reveals a Diverse Repertoire of Genes Involved in Prokaryote-Eukaryote Interactions within the Pseudovibrio Genus.</title>
        <authorList>
            <person name="Romano S."/>
            <person name="Fernandez-Guerra A."/>
            <person name="Reen F.J."/>
            <person name="Glockner F.O."/>
            <person name="Crowley S.P."/>
            <person name="O'Sullivan O."/>
            <person name="Cotter P.D."/>
            <person name="Adams C."/>
            <person name="Dobson A.D."/>
            <person name="O'Gara F."/>
        </authorList>
    </citation>
    <scope>NUCLEOTIDE SEQUENCE [LARGE SCALE GENOMIC DNA]</scope>
    <source>
        <strain evidence="3 4">Ad2</strain>
    </source>
</reference>
<evidence type="ECO:0000259" key="1">
    <source>
        <dbReference type="Pfam" id="PF09722"/>
    </source>
</evidence>
<feature type="domain" description="Antitoxin Xre/MbcA/ParS-like toxin-binding" evidence="1">
    <location>
        <begin position="84"/>
        <end position="135"/>
    </location>
</feature>